<evidence type="ECO:0000256" key="1">
    <source>
        <dbReference type="ARBA" id="ARBA00004123"/>
    </source>
</evidence>
<protein>
    <submittedName>
        <fullName evidence="8">Translin-1</fullName>
    </submittedName>
</protein>
<dbReference type="FunFam" id="1.20.58.200:FF:000002">
    <property type="entry name" value="Putative translin"/>
    <property type="match status" value="1"/>
</dbReference>
<evidence type="ECO:0000256" key="7">
    <source>
        <dbReference type="ARBA" id="ARBA00023242"/>
    </source>
</evidence>
<evidence type="ECO:0000256" key="4">
    <source>
        <dbReference type="ARBA" id="ARBA00022490"/>
    </source>
</evidence>
<gene>
    <name evidence="8" type="primary">tsn1</name>
    <name evidence="8" type="ORF">LPJ53_001731</name>
</gene>
<dbReference type="InterPro" id="IPR002848">
    <property type="entry name" value="Translin_fam"/>
</dbReference>
<dbReference type="GO" id="GO:0003697">
    <property type="term" value="F:single-stranded DNA binding"/>
    <property type="evidence" value="ECO:0007669"/>
    <property type="project" value="InterPro"/>
</dbReference>
<keyword evidence="4" id="KW-0963">Cytoplasm</keyword>
<dbReference type="InterPro" id="IPR016069">
    <property type="entry name" value="Translin_C"/>
</dbReference>
<sequence length="221" mass="25054">MDVQLFVDLQDRLDEASTLFESIKTAVKDLNKTCRLTSAKLAKAHAVPQAQTSEITDSVSPQFAEIKQKISELRSLIQPVTFYKYNDMWSYAMQTACALTVFTVYLKHGRLASPEDIEEYLGPKVNVSNGEVTEFVITIEEYLHGVVSLFGELSRLAVNAVIVGDVGRPLEISRFASELYSGFQLLNLKNDMLRRRFDSIKYDIKKIEEVQYDLRVRGLTS</sequence>
<keyword evidence="9" id="KW-1185">Reference proteome</keyword>
<comment type="subcellular location">
    <subcellularLocation>
        <location evidence="2">Cytoplasm</location>
    </subcellularLocation>
    <subcellularLocation>
        <location evidence="1">Nucleus</location>
    </subcellularLocation>
</comment>
<dbReference type="PANTHER" id="PTHR10741">
    <property type="entry name" value="TRANSLIN AND TRANSLIN ASSOCIATED PROTEIN X"/>
    <property type="match status" value="1"/>
</dbReference>
<proteinExistence type="inferred from homology"/>
<name>A0A9W7Y5S3_9FUNG</name>
<dbReference type="GO" id="GO:0003723">
    <property type="term" value="F:RNA binding"/>
    <property type="evidence" value="ECO:0007669"/>
    <property type="project" value="UniProtKB-KW"/>
</dbReference>
<evidence type="ECO:0000256" key="3">
    <source>
        <dbReference type="ARBA" id="ARBA00005902"/>
    </source>
</evidence>
<comment type="caution">
    <text evidence="8">The sequence shown here is derived from an EMBL/GenBank/DDBJ whole genome shotgun (WGS) entry which is preliminary data.</text>
</comment>
<dbReference type="SUPFAM" id="SSF74784">
    <property type="entry name" value="Translin"/>
    <property type="match status" value="1"/>
</dbReference>
<dbReference type="GO" id="GO:0005737">
    <property type="term" value="C:cytoplasm"/>
    <property type="evidence" value="ECO:0007669"/>
    <property type="project" value="UniProtKB-SubCell"/>
</dbReference>
<evidence type="ECO:0000313" key="9">
    <source>
        <dbReference type="Proteomes" id="UP001149813"/>
    </source>
</evidence>
<keyword evidence="7" id="KW-0539">Nucleus</keyword>
<dbReference type="AlphaFoldDB" id="A0A9W7Y5S3"/>
<dbReference type="Gene3D" id="1.20.58.200">
    <property type="entry name" value="Translin, domain 2"/>
    <property type="match status" value="1"/>
</dbReference>
<reference evidence="8" key="1">
    <citation type="submission" date="2022-07" db="EMBL/GenBank/DDBJ databases">
        <title>Phylogenomic reconstructions and comparative analyses of Kickxellomycotina fungi.</title>
        <authorList>
            <person name="Reynolds N.K."/>
            <person name="Stajich J.E."/>
            <person name="Barry K."/>
            <person name="Grigoriev I.V."/>
            <person name="Crous P."/>
            <person name="Smith M.E."/>
        </authorList>
    </citation>
    <scope>NUCLEOTIDE SEQUENCE</scope>
    <source>
        <strain evidence="8">NBRC 32514</strain>
    </source>
</reference>
<accession>A0A9W7Y5S3</accession>
<evidence type="ECO:0000256" key="6">
    <source>
        <dbReference type="ARBA" id="ARBA00023125"/>
    </source>
</evidence>
<organism evidence="8 9">
    <name type="scientific">Coemansia erecta</name>
    <dbReference type="NCBI Taxonomy" id="147472"/>
    <lineage>
        <taxon>Eukaryota</taxon>
        <taxon>Fungi</taxon>
        <taxon>Fungi incertae sedis</taxon>
        <taxon>Zoopagomycota</taxon>
        <taxon>Kickxellomycotina</taxon>
        <taxon>Kickxellomycetes</taxon>
        <taxon>Kickxellales</taxon>
        <taxon>Kickxellaceae</taxon>
        <taxon>Coemansia</taxon>
    </lineage>
</organism>
<dbReference type="GO" id="GO:0016070">
    <property type="term" value="P:RNA metabolic process"/>
    <property type="evidence" value="ECO:0007669"/>
    <property type="project" value="InterPro"/>
</dbReference>
<evidence type="ECO:0000256" key="5">
    <source>
        <dbReference type="ARBA" id="ARBA00022884"/>
    </source>
</evidence>
<dbReference type="Proteomes" id="UP001149813">
    <property type="component" value="Unassembled WGS sequence"/>
</dbReference>
<evidence type="ECO:0000313" key="8">
    <source>
        <dbReference type="EMBL" id="KAJ1723975.1"/>
    </source>
</evidence>
<dbReference type="EMBL" id="JANBOJ010000046">
    <property type="protein sequence ID" value="KAJ1723975.1"/>
    <property type="molecule type" value="Genomic_DNA"/>
</dbReference>
<dbReference type="Gene3D" id="1.20.58.190">
    <property type="entry name" value="Translin, domain 1"/>
    <property type="match status" value="1"/>
</dbReference>
<dbReference type="GO" id="GO:0043565">
    <property type="term" value="F:sequence-specific DNA binding"/>
    <property type="evidence" value="ECO:0007669"/>
    <property type="project" value="InterPro"/>
</dbReference>
<dbReference type="CDD" id="cd14819">
    <property type="entry name" value="Translin"/>
    <property type="match status" value="1"/>
</dbReference>
<keyword evidence="5" id="KW-0694">RNA-binding</keyword>
<dbReference type="InterPro" id="IPR033956">
    <property type="entry name" value="Translin"/>
</dbReference>
<evidence type="ECO:0000256" key="2">
    <source>
        <dbReference type="ARBA" id="ARBA00004496"/>
    </source>
</evidence>
<dbReference type="InterPro" id="IPR036081">
    <property type="entry name" value="Translin_sf"/>
</dbReference>
<dbReference type="Pfam" id="PF01997">
    <property type="entry name" value="Translin"/>
    <property type="match status" value="1"/>
</dbReference>
<dbReference type="OrthoDB" id="829at2759"/>
<keyword evidence="6" id="KW-0238">DNA-binding</keyword>
<dbReference type="InterPro" id="IPR016068">
    <property type="entry name" value="Translin_N"/>
</dbReference>
<dbReference type="GO" id="GO:0005634">
    <property type="term" value="C:nucleus"/>
    <property type="evidence" value="ECO:0007669"/>
    <property type="project" value="UniProtKB-SubCell"/>
</dbReference>
<comment type="similarity">
    <text evidence="3">Belongs to the translin family.</text>
</comment>